<dbReference type="EC" id="3.4.11.2" evidence="4 12"/>
<name>A0A080LXP0_9PROT</name>
<dbReference type="EMBL" id="JDVG02000187">
    <property type="protein sequence ID" value="KFB73657.1"/>
    <property type="molecule type" value="Genomic_DNA"/>
</dbReference>
<evidence type="ECO:0000256" key="1">
    <source>
        <dbReference type="ARBA" id="ARBA00000098"/>
    </source>
</evidence>
<dbReference type="NCBIfam" id="TIGR02414">
    <property type="entry name" value="pepN_proteo"/>
    <property type="match status" value="1"/>
</dbReference>
<evidence type="ECO:0000256" key="8">
    <source>
        <dbReference type="ARBA" id="ARBA00022723"/>
    </source>
</evidence>
<dbReference type="PANTHER" id="PTHR46322">
    <property type="entry name" value="PUROMYCIN-SENSITIVE AMINOPEPTIDASE"/>
    <property type="match status" value="1"/>
</dbReference>
<dbReference type="InterPro" id="IPR038438">
    <property type="entry name" value="PepN_Ig-like_sf"/>
</dbReference>
<keyword evidence="9 17" id="KW-0378">Hydrolase</keyword>
<dbReference type="Gene3D" id="1.10.390.10">
    <property type="entry name" value="Neutral Protease Domain 2"/>
    <property type="match status" value="1"/>
</dbReference>
<keyword evidence="11" id="KW-0482">Metalloprotease</keyword>
<dbReference type="FunFam" id="3.30.2010.30:FF:000002">
    <property type="entry name" value="Putative aminopeptidase N"/>
    <property type="match status" value="1"/>
</dbReference>
<dbReference type="GO" id="GO:0008270">
    <property type="term" value="F:zinc ion binding"/>
    <property type="evidence" value="ECO:0007669"/>
    <property type="project" value="InterPro"/>
</dbReference>
<evidence type="ECO:0000259" key="14">
    <source>
        <dbReference type="Pfam" id="PF11940"/>
    </source>
</evidence>
<evidence type="ECO:0000256" key="7">
    <source>
        <dbReference type="ARBA" id="ARBA00022670"/>
    </source>
</evidence>
<dbReference type="GO" id="GO:0016285">
    <property type="term" value="F:alanyl aminopeptidase activity"/>
    <property type="evidence" value="ECO:0007669"/>
    <property type="project" value="UniProtKB-EC"/>
</dbReference>
<keyword evidence="8" id="KW-0479">Metal-binding</keyword>
<keyword evidence="7" id="KW-0645">Protease</keyword>
<evidence type="ECO:0000256" key="5">
    <source>
        <dbReference type="ARBA" id="ARBA00015611"/>
    </source>
</evidence>
<dbReference type="InterPro" id="IPR037144">
    <property type="entry name" value="Peptidase_M1_pepN_C_sf"/>
</dbReference>
<evidence type="ECO:0000256" key="2">
    <source>
        <dbReference type="ARBA" id="ARBA00001947"/>
    </source>
</evidence>
<comment type="caution">
    <text evidence="17">The sequence shown here is derived from an EMBL/GenBank/DDBJ whole genome shotgun (WGS) entry which is preliminary data.</text>
</comment>
<reference evidence="17 18" key="1">
    <citation type="submission" date="2014-02" db="EMBL/GenBank/DDBJ databases">
        <title>Expanding our view of genomic diversity in Candidatus Accumulibacter clades.</title>
        <authorList>
            <person name="Skennerton C.T."/>
            <person name="Barr J.J."/>
            <person name="Slater F.R."/>
            <person name="Bond P.L."/>
            <person name="Tyson G.W."/>
        </authorList>
    </citation>
    <scope>NUCLEOTIDE SEQUENCE [LARGE SCALE GENOMIC DNA]</scope>
    <source>
        <strain evidence="18">BA-91</strain>
    </source>
</reference>
<organism evidence="17 18">
    <name type="scientific">Candidatus Accumulibacter phosphatis</name>
    <dbReference type="NCBI Taxonomy" id="327160"/>
    <lineage>
        <taxon>Bacteria</taxon>
        <taxon>Pseudomonadati</taxon>
        <taxon>Pseudomonadota</taxon>
        <taxon>Betaproteobacteria</taxon>
        <taxon>Candidatus Accumulibacter</taxon>
    </lineage>
</organism>
<dbReference type="Pfam" id="PF17432">
    <property type="entry name" value="DUF3458_C"/>
    <property type="match status" value="1"/>
</dbReference>
<dbReference type="InterPro" id="IPR012779">
    <property type="entry name" value="Peptidase_M1_pepN"/>
</dbReference>
<keyword evidence="10" id="KW-0862">Zinc</keyword>
<feature type="domain" description="Peptidase M1 alanyl aminopeptidase C-terminal" evidence="15">
    <location>
        <begin position="548"/>
        <end position="865"/>
    </location>
</feature>
<dbReference type="Pfam" id="PF11940">
    <property type="entry name" value="DUF3458"/>
    <property type="match status" value="1"/>
</dbReference>
<evidence type="ECO:0000259" key="13">
    <source>
        <dbReference type="Pfam" id="PF01433"/>
    </source>
</evidence>
<evidence type="ECO:0000256" key="4">
    <source>
        <dbReference type="ARBA" id="ARBA00012564"/>
    </source>
</evidence>
<sequence>MKTETPQIIHRQDYTPPPFLVDRVDLDVQFHADAVLVHSHLQLRRNPVAAPGQPLQLDGHGLATLSVSVDGQPLGANDYTCTDSALTIDNPPDALLLSTLTRIDPDHNTSLSGLFRSKDGYFTQCEAQGFRRITWFPDRPDIMSRYTVTLHADKASLPVLLANGNPVGSGDEGHDRHWAKWEDPFAKPCYLFALVAARLEVLRDRFTTGSGRSVQLAVYVEPGKLDQCAHAMDALQRAMRWDEEVFGLECDLDHYMIVAVGDFNMGAMENKGLNIFNTKYVLANPATATDVDFGNVESVVAHEYFHNWTGNRVTCRDWFQLSLKEGLTVFRDQQYGGDRYSHAVQRIQEVRQLRAVQFPEDAGPMAHPIRPDSYIEISNFYTATVYNKGAEVIRMAATLLGPENYRKGTDLYFARHDGEAATVEDWVKALEDGGGADFGQFRLWYSQAGTPTVTADLAYDAAKKAATLTLVQAVPDTPGQSKKAAMHIPLRIALFGRESGSLLGPEQLFQLRSASATMTFENVAEPPVLSINRGFSAPVTVETKRSAADFAFLSAHDDDPFARYEAMQQLMMDRLVDAVKNGGTDAAPLVEAVSRTLKNQALDHAFIGESILLPTETMVAERLGANVDPDAVHIAREGLRRALLEGVGRETWSALHASLSDSGPYELTPDAKGRRRLKNVALGYLFADADDAAVAAAEAQYHAATNMTDRIAALGLLVDTDAPARERVLQDFYDRFKNDALVLDKWFTAQAMATGEDALEKAVALAAHPDFTIRNPNRFRALVGALAMNQFVFHRKDGAGYRFVADKLLEVDAINPQTAARFIAPFGRWRRMEDARAAMMRAELERIVGAPGVSRDTFEMASKSLV</sequence>
<dbReference type="Gene3D" id="3.30.2010.30">
    <property type="match status" value="1"/>
</dbReference>
<dbReference type="InterPro" id="IPR024601">
    <property type="entry name" value="Peptidase_M1_pepN_C"/>
</dbReference>
<evidence type="ECO:0000256" key="9">
    <source>
        <dbReference type="ARBA" id="ARBA00022801"/>
    </source>
</evidence>
<protein>
    <recommendedName>
        <fullName evidence="5 12">Aminopeptidase N</fullName>
        <ecNumber evidence="4 12">3.4.11.2</ecNumber>
    </recommendedName>
</protein>
<evidence type="ECO:0000256" key="12">
    <source>
        <dbReference type="NCBIfam" id="TIGR02414"/>
    </source>
</evidence>
<evidence type="ECO:0000256" key="3">
    <source>
        <dbReference type="ARBA" id="ARBA00010136"/>
    </source>
</evidence>
<dbReference type="Pfam" id="PF01433">
    <property type="entry name" value="Peptidase_M1"/>
    <property type="match status" value="1"/>
</dbReference>
<dbReference type="SUPFAM" id="SSF63737">
    <property type="entry name" value="Leukotriene A4 hydrolase N-terminal domain"/>
    <property type="match status" value="1"/>
</dbReference>
<dbReference type="InterPro" id="IPR027268">
    <property type="entry name" value="Peptidase_M4/M1_CTD_sf"/>
</dbReference>
<feature type="domain" description="Peptidase M1 alanyl aminopeptidase Ig-like fold" evidence="14">
    <location>
        <begin position="449"/>
        <end position="543"/>
    </location>
</feature>
<evidence type="ECO:0000259" key="15">
    <source>
        <dbReference type="Pfam" id="PF17432"/>
    </source>
</evidence>
<comment type="cofactor">
    <cofactor evidence="2">
        <name>Zn(2+)</name>
        <dbReference type="ChEBI" id="CHEBI:29105"/>
    </cofactor>
</comment>
<evidence type="ECO:0000256" key="11">
    <source>
        <dbReference type="ARBA" id="ARBA00023049"/>
    </source>
</evidence>
<dbReference type="PANTHER" id="PTHR46322:SF1">
    <property type="entry name" value="PUROMYCIN-SENSITIVE AMINOPEPTIDASE"/>
    <property type="match status" value="1"/>
</dbReference>
<dbReference type="Gene3D" id="2.60.40.1730">
    <property type="entry name" value="tricorn interacting facor f3 domain"/>
    <property type="match status" value="1"/>
</dbReference>
<dbReference type="InterPro" id="IPR045357">
    <property type="entry name" value="Aminopeptidase_N-like_N"/>
</dbReference>
<dbReference type="GO" id="GO:0008237">
    <property type="term" value="F:metallopeptidase activity"/>
    <property type="evidence" value="ECO:0007669"/>
    <property type="project" value="UniProtKB-UniRule"/>
</dbReference>
<feature type="domain" description="Peptidase M1 membrane alanine aminopeptidase" evidence="13">
    <location>
        <begin position="231"/>
        <end position="437"/>
    </location>
</feature>
<dbReference type="InterPro" id="IPR042097">
    <property type="entry name" value="Aminopeptidase_N-like_N_sf"/>
</dbReference>
<dbReference type="InterPro" id="IPR035414">
    <property type="entry name" value="Peptidase_M1_pepN_Ig-like"/>
</dbReference>
<dbReference type="AlphaFoldDB" id="A0A080LXP0"/>
<comment type="similarity">
    <text evidence="3">Belongs to the peptidase M1 family.</text>
</comment>
<dbReference type="SUPFAM" id="SSF55486">
    <property type="entry name" value="Metalloproteases ('zincins'), catalytic domain"/>
    <property type="match status" value="1"/>
</dbReference>
<dbReference type="InterPro" id="IPR001930">
    <property type="entry name" value="Peptidase_M1"/>
</dbReference>
<gene>
    <name evidence="17" type="primary">pepN_1</name>
    <name evidence="17" type="ORF">AW09_001085</name>
</gene>
<dbReference type="InterPro" id="IPR014782">
    <property type="entry name" value="Peptidase_M1_dom"/>
</dbReference>
<evidence type="ECO:0000256" key="10">
    <source>
        <dbReference type="ARBA" id="ARBA00022833"/>
    </source>
</evidence>
<dbReference type="GO" id="GO:0006508">
    <property type="term" value="P:proteolysis"/>
    <property type="evidence" value="ECO:0007669"/>
    <property type="project" value="UniProtKB-UniRule"/>
</dbReference>
<accession>A0A080LXP0</accession>
<dbReference type="MEROPS" id="M01.005"/>
<keyword evidence="6 17" id="KW-0031">Aminopeptidase</keyword>
<proteinExistence type="inferred from homology"/>
<evidence type="ECO:0000313" key="18">
    <source>
        <dbReference type="Proteomes" id="UP000020077"/>
    </source>
</evidence>
<feature type="domain" description="Aminopeptidase N-like N-terminal" evidence="16">
    <location>
        <begin position="108"/>
        <end position="191"/>
    </location>
</feature>
<dbReference type="CDD" id="cd09600">
    <property type="entry name" value="M1_APN"/>
    <property type="match status" value="1"/>
</dbReference>
<evidence type="ECO:0000256" key="6">
    <source>
        <dbReference type="ARBA" id="ARBA00022438"/>
    </source>
</evidence>
<dbReference type="Gene3D" id="1.25.50.10">
    <property type="entry name" value="Peptidase M1, alanyl aminopeptidase, C-terminal domain"/>
    <property type="match status" value="1"/>
</dbReference>
<dbReference type="PRINTS" id="PR00756">
    <property type="entry name" value="ALADIPTASE"/>
</dbReference>
<dbReference type="Gene3D" id="2.60.40.1840">
    <property type="match status" value="1"/>
</dbReference>
<dbReference type="Pfam" id="PF17900">
    <property type="entry name" value="Peptidase_M1_N"/>
    <property type="match status" value="1"/>
</dbReference>
<comment type="catalytic activity">
    <reaction evidence="1">
        <text>Release of an N-terminal amino acid, Xaa-|-Yaa- from a peptide, amide or arylamide. Xaa is preferably Ala, but may be most amino acids including Pro (slow action). When a terminal hydrophobic residue is followed by a prolyl residue, the two may be released as an intact Xaa-Pro dipeptide.</text>
        <dbReference type="EC" id="3.4.11.2"/>
    </reaction>
</comment>
<evidence type="ECO:0000259" key="16">
    <source>
        <dbReference type="Pfam" id="PF17900"/>
    </source>
</evidence>
<dbReference type="Proteomes" id="UP000020077">
    <property type="component" value="Unassembled WGS sequence"/>
</dbReference>
<evidence type="ECO:0000313" key="17">
    <source>
        <dbReference type="EMBL" id="KFB73657.1"/>
    </source>
</evidence>